<feature type="non-terminal residue" evidence="2">
    <location>
        <position position="79"/>
    </location>
</feature>
<feature type="region of interest" description="Disordered" evidence="1">
    <location>
        <begin position="1"/>
        <end position="48"/>
    </location>
</feature>
<proteinExistence type="predicted"/>
<feature type="compositionally biased region" description="Basic residues" evidence="1">
    <location>
        <begin position="32"/>
        <end position="45"/>
    </location>
</feature>
<organism evidence="2">
    <name type="scientific">Arion vulgaris</name>
    <dbReference type="NCBI Taxonomy" id="1028688"/>
    <lineage>
        <taxon>Eukaryota</taxon>
        <taxon>Metazoa</taxon>
        <taxon>Spiralia</taxon>
        <taxon>Lophotrochozoa</taxon>
        <taxon>Mollusca</taxon>
        <taxon>Gastropoda</taxon>
        <taxon>Heterobranchia</taxon>
        <taxon>Euthyneura</taxon>
        <taxon>Panpulmonata</taxon>
        <taxon>Eupulmonata</taxon>
        <taxon>Stylommatophora</taxon>
        <taxon>Helicina</taxon>
        <taxon>Arionoidea</taxon>
        <taxon>Arionidae</taxon>
        <taxon>Arion</taxon>
    </lineage>
</organism>
<feature type="compositionally biased region" description="Low complexity" evidence="1">
    <location>
        <begin position="1"/>
        <end position="22"/>
    </location>
</feature>
<evidence type="ECO:0000256" key="1">
    <source>
        <dbReference type="SAM" id="MobiDB-lite"/>
    </source>
</evidence>
<gene>
    <name evidence="2" type="primary">ORF27655</name>
</gene>
<feature type="non-terminal residue" evidence="2">
    <location>
        <position position="1"/>
    </location>
</feature>
<dbReference type="AlphaFoldDB" id="A0A0B6YJR9"/>
<dbReference type="EMBL" id="HACG01009573">
    <property type="protein sequence ID" value="CEK56438.1"/>
    <property type="molecule type" value="Transcribed_RNA"/>
</dbReference>
<sequence length="79" mass="9028">SKLVDCSSSKTKCLKGKTTTGKRIQNPEKKQDKKKIKKHKPGNHSKIKDFDISYDIPEVYNKAEDSMNFVGDDLKMQVK</sequence>
<name>A0A0B6YJR9_9EUPU</name>
<protein>
    <submittedName>
        <fullName evidence="2">Uncharacterized protein</fullName>
    </submittedName>
</protein>
<evidence type="ECO:0000313" key="2">
    <source>
        <dbReference type="EMBL" id="CEK56438.1"/>
    </source>
</evidence>
<accession>A0A0B6YJR9</accession>
<reference evidence="2" key="1">
    <citation type="submission" date="2014-12" db="EMBL/GenBank/DDBJ databases">
        <title>Insight into the proteome of Arion vulgaris.</title>
        <authorList>
            <person name="Aradska J."/>
            <person name="Bulat T."/>
            <person name="Smidak R."/>
            <person name="Sarate P."/>
            <person name="Gangsoo J."/>
            <person name="Sialana F."/>
            <person name="Bilban M."/>
            <person name="Lubec G."/>
        </authorList>
    </citation>
    <scope>NUCLEOTIDE SEQUENCE</scope>
    <source>
        <tissue evidence="2">Skin</tissue>
    </source>
</reference>